<accession>A0A506UBG4</accession>
<evidence type="ECO:0000256" key="7">
    <source>
        <dbReference type="SAM" id="MobiDB-lite"/>
    </source>
</evidence>
<feature type="transmembrane region" description="Helical" evidence="8">
    <location>
        <begin position="150"/>
        <end position="167"/>
    </location>
</feature>
<evidence type="ECO:0000256" key="3">
    <source>
        <dbReference type="ARBA" id="ARBA00022692"/>
    </source>
</evidence>
<feature type="transmembrane region" description="Helical" evidence="8">
    <location>
        <begin position="173"/>
        <end position="190"/>
    </location>
</feature>
<keyword evidence="2" id="KW-1003">Cell membrane</keyword>
<evidence type="ECO:0000313" key="11">
    <source>
        <dbReference type="EMBL" id="TPW31723.1"/>
    </source>
</evidence>
<dbReference type="GO" id="GO:0005886">
    <property type="term" value="C:plasma membrane"/>
    <property type="evidence" value="ECO:0007669"/>
    <property type="project" value="UniProtKB-SubCell"/>
</dbReference>
<keyword evidence="12" id="KW-1185">Reference proteome</keyword>
<dbReference type="EMBL" id="VHLG01000003">
    <property type="protein sequence ID" value="TPW31723.1"/>
    <property type="molecule type" value="Genomic_DNA"/>
</dbReference>
<evidence type="ECO:0000313" key="12">
    <source>
        <dbReference type="Proteomes" id="UP000318801"/>
    </source>
</evidence>
<feature type="region of interest" description="Disordered" evidence="7">
    <location>
        <begin position="306"/>
        <end position="330"/>
    </location>
</feature>
<comment type="similarity">
    <text evidence="6">Belongs to the YccS/YhfK family.</text>
</comment>
<feature type="transmembrane region" description="Helical" evidence="8">
    <location>
        <begin position="506"/>
        <end position="524"/>
    </location>
</feature>
<feature type="transmembrane region" description="Helical" evidence="8">
    <location>
        <begin position="407"/>
        <end position="427"/>
    </location>
</feature>
<proteinExistence type="inferred from homology"/>
<dbReference type="AlphaFoldDB" id="A0A506UBG4"/>
<evidence type="ECO:0000256" key="2">
    <source>
        <dbReference type="ARBA" id="ARBA00022475"/>
    </source>
</evidence>
<dbReference type="OrthoDB" id="128040at2"/>
<dbReference type="PANTHER" id="PTHR30509:SF9">
    <property type="entry name" value="MULTIDRUG RESISTANCE PROTEIN MDTO"/>
    <property type="match status" value="1"/>
</dbReference>
<name>A0A506UBG4_9HYPH</name>
<dbReference type="Pfam" id="PF12805">
    <property type="entry name" value="FUSC-like"/>
    <property type="match status" value="1"/>
</dbReference>
<organism evidence="11 12">
    <name type="scientific">Martelella alba</name>
    <dbReference type="NCBI Taxonomy" id="2590451"/>
    <lineage>
        <taxon>Bacteria</taxon>
        <taxon>Pseudomonadati</taxon>
        <taxon>Pseudomonadota</taxon>
        <taxon>Alphaproteobacteria</taxon>
        <taxon>Hyphomicrobiales</taxon>
        <taxon>Aurantimonadaceae</taxon>
        <taxon>Martelella</taxon>
    </lineage>
</organism>
<feature type="transmembrane region" description="Helical" evidence="8">
    <location>
        <begin position="381"/>
        <end position="401"/>
    </location>
</feature>
<keyword evidence="4 8" id="KW-1133">Transmembrane helix</keyword>
<keyword evidence="3 8" id="KW-0812">Transmembrane</keyword>
<comment type="subcellular location">
    <subcellularLocation>
        <location evidence="1">Cell membrane</location>
        <topology evidence="1">Multi-pass membrane protein</topology>
    </subcellularLocation>
</comment>
<dbReference type="Pfam" id="PF13515">
    <property type="entry name" value="FUSC_2"/>
    <property type="match status" value="1"/>
</dbReference>
<evidence type="ECO:0000256" key="6">
    <source>
        <dbReference type="ARBA" id="ARBA00043993"/>
    </source>
</evidence>
<dbReference type="InterPro" id="IPR032692">
    <property type="entry name" value="YccS_N"/>
</dbReference>
<keyword evidence="5 8" id="KW-0472">Membrane</keyword>
<evidence type="ECO:0000256" key="4">
    <source>
        <dbReference type="ARBA" id="ARBA00022989"/>
    </source>
</evidence>
<evidence type="ECO:0000259" key="10">
    <source>
        <dbReference type="Pfam" id="PF13515"/>
    </source>
</evidence>
<comment type="caution">
    <text evidence="11">The sequence shown here is derived from an EMBL/GenBank/DDBJ whole genome shotgun (WGS) entry which is preliminary data.</text>
</comment>
<feature type="domain" description="Integral membrane bound transporter" evidence="10">
    <location>
        <begin position="394"/>
        <end position="519"/>
    </location>
</feature>
<feature type="transmembrane region" description="Helical" evidence="8">
    <location>
        <begin position="475"/>
        <end position="494"/>
    </location>
</feature>
<evidence type="ECO:0000256" key="5">
    <source>
        <dbReference type="ARBA" id="ARBA00023136"/>
    </source>
</evidence>
<dbReference type="Proteomes" id="UP000318801">
    <property type="component" value="Unassembled WGS sequence"/>
</dbReference>
<feature type="transmembrane region" description="Helical" evidence="8">
    <location>
        <begin position="60"/>
        <end position="86"/>
    </location>
</feature>
<sequence length="722" mass="78690">MCAEPCVSPALGKRDETLMPLRNLTLRPAAWVHNLALIAPAPYRPWRHALRLAIATSLPLFLGMMSGQMGGALYISLGGFLTAVAVRLDPYRERFRQIAISTLVGLSGCLIGPQIAGHGYLTLALLILIAFISGLISGYGAAFSTGAMNMLVLAVVVTAVPAEGSIYRTFLEFLSGAGFVCLLLGLGAMMDRDRPERRTLARIFDHIAEHALAVARVMETQSSYRARRELVEARRSVTDITKTAYSSLIEKRSHSRARTRYVLHAAEIVSLANHLNMIIIAGRATVPELRRVASWLQLIADAVEKDQREPPPPPVTPVRHPGPSPRETGELMRATERLAETIWSSRPEPDHAETREASRSSLLSTRIVARLARRLILGREVVVSAAKLALCIGIAVIAGHFKSGDHSYWLPMTVAIVLKPDFGSVFVRAIHRSIGTVLGVMLGTAIAIFVPAGYPQIICIAALCAILPFAGLRSYALMVTFITPIILLMIDVVVPGHSASYGLQRLVDTVLGSAIALIFGYMIWPRSQGRRLNEIFATALTSVGAYLEAATAPAPGKDGLPAFHRTLSDAEWLALRKLSDLRTQLQRFIAEPPPAGREAAAWFPAVAGAERLCDRITAYAEERTLDDPPPEDVRLEDARAALLALADPEGHPRSLVTATRANRRQDSFAEVESEIARLCELAEANRAAHKDGNLTPQRVRRPWLWHRPRAPEKTAAAGRTDA</sequence>
<protein>
    <submittedName>
        <fullName evidence="11">FUSC family protein</fullName>
    </submittedName>
</protein>
<evidence type="ECO:0000256" key="1">
    <source>
        <dbReference type="ARBA" id="ARBA00004651"/>
    </source>
</evidence>
<feature type="transmembrane region" description="Helical" evidence="8">
    <location>
        <begin position="122"/>
        <end position="143"/>
    </location>
</feature>
<dbReference type="PANTHER" id="PTHR30509">
    <property type="entry name" value="P-HYDROXYBENZOIC ACID EFFLUX PUMP SUBUNIT-RELATED"/>
    <property type="match status" value="1"/>
</dbReference>
<gene>
    <name evidence="11" type="ORF">FJU08_08245</name>
</gene>
<dbReference type="InterPro" id="IPR049453">
    <property type="entry name" value="Memb_transporter_dom"/>
</dbReference>
<evidence type="ECO:0000256" key="8">
    <source>
        <dbReference type="SAM" id="Phobius"/>
    </source>
</evidence>
<feature type="transmembrane region" description="Helical" evidence="8">
    <location>
        <begin position="439"/>
        <end position="469"/>
    </location>
</feature>
<feature type="compositionally biased region" description="Pro residues" evidence="7">
    <location>
        <begin position="310"/>
        <end position="324"/>
    </location>
</feature>
<feature type="transmembrane region" description="Helical" evidence="8">
    <location>
        <begin position="98"/>
        <end position="116"/>
    </location>
</feature>
<feature type="domain" description="Integral membrane protein YccS N-terminal" evidence="9">
    <location>
        <begin position="120"/>
        <end position="260"/>
    </location>
</feature>
<evidence type="ECO:0000259" key="9">
    <source>
        <dbReference type="Pfam" id="PF12805"/>
    </source>
</evidence>
<reference evidence="11 12" key="1">
    <citation type="submission" date="2019-06" db="EMBL/GenBank/DDBJ databases">
        <authorList>
            <person name="Li M."/>
        </authorList>
    </citation>
    <scope>NUCLEOTIDE SEQUENCE [LARGE SCALE GENOMIC DNA]</scope>
    <source>
        <strain evidence="11 12">BGMRC2036</strain>
    </source>
</reference>